<organism evidence="6 7">
    <name type="scientific">Serinicoccus chungangensis</name>
    <dbReference type="NCBI Taxonomy" id="767452"/>
    <lineage>
        <taxon>Bacteria</taxon>
        <taxon>Bacillati</taxon>
        <taxon>Actinomycetota</taxon>
        <taxon>Actinomycetes</taxon>
        <taxon>Micrococcales</taxon>
        <taxon>Ornithinimicrobiaceae</taxon>
        <taxon>Serinicoccus</taxon>
    </lineage>
</organism>
<dbReference type="PANTHER" id="PTHR30055:SF234">
    <property type="entry name" value="HTH-TYPE TRANSCRIPTIONAL REGULATOR BETI"/>
    <property type="match status" value="1"/>
</dbReference>
<dbReference type="InterPro" id="IPR036271">
    <property type="entry name" value="Tet_transcr_reg_TetR-rel_C_sf"/>
</dbReference>
<evidence type="ECO:0000256" key="3">
    <source>
        <dbReference type="ARBA" id="ARBA00023163"/>
    </source>
</evidence>
<dbReference type="PANTHER" id="PTHR30055">
    <property type="entry name" value="HTH-TYPE TRANSCRIPTIONAL REGULATOR RUTR"/>
    <property type="match status" value="1"/>
</dbReference>
<proteinExistence type="predicted"/>
<dbReference type="Pfam" id="PF00440">
    <property type="entry name" value="TetR_N"/>
    <property type="match status" value="1"/>
</dbReference>
<keyword evidence="7" id="KW-1185">Reference proteome</keyword>
<protein>
    <recommendedName>
        <fullName evidence="5">HTH tetR-type domain-containing protein</fullName>
    </recommendedName>
</protein>
<keyword evidence="2 4" id="KW-0238">DNA-binding</keyword>
<dbReference type="SUPFAM" id="SSF46689">
    <property type="entry name" value="Homeodomain-like"/>
    <property type="match status" value="1"/>
</dbReference>
<name>A0A0W8IBT9_9MICO</name>
<dbReference type="EMBL" id="LQBL01000005">
    <property type="protein sequence ID" value="KUG57413.1"/>
    <property type="molecule type" value="Genomic_DNA"/>
</dbReference>
<dbReference type="InterPro" id="IPR050109">
    <property type="entry name" value="HTH-type_TetR-like_transc_reg"/>
</dbReference>
<reference evidence="6 7" key="1">
    <citation type="submission" date="2015-12" db="EMBL/GenBank/DDBJ databases">
        <title>Serinicoccus chungangenesis strain CD08_5 genome sequencing and assembly.</title>
        <authorList>
            <person name="Chander A.M."/>
            <person name="Kaur G."/>
            <person name="Nair G.R."/>
            <person name="Dhawan D.K."/>
            <person name="Kochhar R.K."/>
            <person name="Mayilraj S."/>
            <person name="Bhadada S.K."/>
        </authorList>
    </citation>
    <scope>NUCLEOTIDE SEQUENCE [LARGE SCALE GENOMIC DNA]</scope>
    <source>
        <strain evidence="6 7">CD08_5</strain>
    </source>
</reference>
<dbReference type="GO" id="GO:0000976">
    <property type="term" value="F:transcription cis-regulatory region binding"/>
    <property type="evidence" value="ECO:0007669"/>
    <property type="project" value="TreeGrafter"/>
</dbReference>
<feature type="DNA-binding region" description="H-T-H motif" evidence="4">
    <location>
        <begin position="31"/>
        <end position="50"/>
    </location>
</feature>
<evidence type="ECO:0000256" key="2">
    <source>
        <dbReference type="ARBA" id="ARBA00023125"/>
    </source>
</evidence>
<accession>A0A0W8IBT9</accession>
<comment type="caution">
    <text evidence="6">The sequence shown here is derived from an EMBL/GenBank/DDBJ whole genome shotgun (WGS) entry which is preliminary data.</text>
</comment>
<dbReference type="InterPro" id="IPR001647">
    <property type="entry name" value="HTH_TetR"/>
</dbReference>
<evidence type="ECO:0000259" key="5">
    <source>
        <dbReference type="PROSITE" id="PS50977"/>
    </source>
</evidence>
<evidence type="ECO:0000256" key="1">
    <source>
        <dbReference type="ARBA" id="ARBA00023015"/>
    </source>
</evidence>
<dbReference type="GO" id="GO:0003700">
    <property type="term" value="F:DNA-binding transcription factor activity"/>
    <property type="evidence" value="ECO:0007669"/>
    <property type="project" value="TreeGrafter"/>
</dbReference>
<dbReference type="SUPFAM" id="SSF48498">
    <property type="entry name" value="Tetracyclin repressor-like, C-terminal domain"/>
    <property type="match status" value="1"/>
</dbReference>
<gene>
    <name evidence="6" type="ORF">AVL62_13380</name>
</gene>
<dbReference type="PRINTS" id="PR00455">
    <property type="entry name" value="HTHTETR"/>
</dbReference>
<evidence type="ECO:0000256" key="4">
    <source>
        <dbReference type="PROSITE-ProRule" id="PRU00335"/>
    </source>
</evidence>
<dbReference type="AlphaFoldDB" id="A0A0W8IBT9"/>
<dbReference type="STRING" id="767452.AVL62_13380"/>
<feature type="domain" description="HTH tetR-type" evidence="5">
    <location>
        <begin position="8"/>
        <end position="68"/>
    </location>
</feature>
<dbReference type="InterPro" id="IPR009057">
    <property type="entry name" value="Homeodomain-like_sf"/>
</dbReference>
<keyword evidence="3" id="KW-0804">Transcription</keyword>
<dbReference type="Gene3D" id="1.10.357.10">
    <property type="entry name" value="Tetracycline Repressor, domain 2"/>
    <property type="match status" value="1"/>
</dbReference>
<evidence type="ECO:0000313" key="7">
    <source>
        <dbReference type="Proteomes" id="UP000054837"/>
    </source>
</evidence>
<keyword evidence="1" id="KW-0805">Transcription regulation</keyword>
<sequence length="217" mass="23599">MLNMRSDLTPKARIREAALRLFADDGFDAVTVRRIAAAAGVSPALVLHHYGSKEGLRAACDDHILRLTEELMPTPEESGASGATSAAEVFDASAEAKFGSFAEVFPDDSPVLPYLRRMLLADDERAREVLRGWHRMTVDLLTLWRDAGVLDPGPDPEVRAALLLAMDLGAVLLRDPLTELLGFDPLGSGGIDRWGRDAYSFFSLMLTDAPPPEGRPT</sequence>
<dbReference type="Proteomes" id="UP000054837">
    <property type="component" value="Unassembled WGS sequence"/>
</dbReference>
<evidence type="ECO:0000313" key="6">
    <source>
        <dbReference type="EMBL" id="KUG57413.1"/>
    </source>
</evidence>
<dbReference type="PROSITE" id="PS50977">
    <property type="entry name" value="HTH_TETR_2"/>
    <property type="match status" value="1"/>
</dbReference>